<dbReference type="GO" id="GO:0005737">
    <property type="term" value="C:cytoplasm"/>
    <property type="evidence" value="ECO:0007669"/>
    <property type="project" value="TreeGrafter"/>
</dbReference>
<dbReference type="RefSeq" id="WP_104482738.1">
    <property type="nucleotide sequence ID" value="NZ_CP154825.1"/>
</dbReference>
<accession>A0A2S6GDW1</accession>
<keyword evidence="4 10" id="KW-0808">Transferase</keyword>
<dbReference type="GO" id="GO:0005524">
    <property type="term" value="F:ATP binding"/>
    <property type="evidence" value="ECO:0007669"/>
    <property type="project" value="UniProtKB-KW"/>
</dbReference>
<comment type="similarity">
    <text evidence="2 10">Belongs to the gluconokinase GntK/GntV family.</text>
</comment>
<dbReference type="EMBL" id="PTIX01000028">
    <property type="protein sequence ID" value="PPK63428.1"/>
    <property type="molecule type" value="Genomic_DNA"/>
</dbReference>
<reference evidence="11 12" key="1">
    <citation type="submission" date="2018-02" db="EMBL/GenBank/DDBJ databases">
        <title>Genomic Encyclopedia of Archaeal and Bacterial Type Strains, Phase II (KMG-II): from individual species to whole genera.</title>
        <authorList>
            <person name="Goeker M."/>
        </authorList>
    </citation>
    <scope>NUCLEOTIDE SEQUENCE [LARGE SCALE GENOMIC DNA]</scope>
    <source>
        <strain evidence="11 12">YU 961-1</strain>
    </source>
</reference>
<protein>
    <recommendedName>
        <fullName evidence="3 10">Gluconokinase</fullName>
        <ecNumber evidence="3 10">2.7.1.12</ecNumber>
    </recommendedName>
</protein>
<dbReference type="EC" id="2.7.1.12" evidence="3 10"/>
<evidence type="ECO:0000256" key="10">
    <source>
        <dbReference type="RuleBase" id="RU363066"/>
    </source>
</evidence>
<keyword evidence="12" id="KW-1185">Reference proteome</keyword>
<evidence type="ECO:0000256" key="6">
    <source>
        <dbReference type="ARBA" id="ARBA00022777"/>
    </source>
</evidence>
<name>A0A2S6GDW1_9PSEU</name>
<dbReference type="FunFam" id="3.40.50.300:FF:000522">
    <property type="entry name" value="Gluconokinase"/>
    <property type="match status" value="1"/>
</dbReference>
<dbReference type="InterPro" id="IPR006001">
    <property type="entry name" value="Therm_gnt_kin"/>
</dbReference>
<dbReference type="AlphaFoldDB" id="A0A2S6GDW1"/>
<evidence type="ECO:0000256" key="7">
    <source>
        <dbReference type="ARBA" id="ARBA00022840"/>
    </source>
</evidence>
<keyword evidence="6 10" id="KW-0418">Kinase</keyword>
<comment type="catalytic activity">
    <reaction evidence="9 10">
        <text>D-gluconate + ATP = 6-phospho-D-gluconate + ADP + H(+)</text>
        <dbReference type="Rhea" id="RHEA:19433"/>
        <dbReference type="ChEBI" id="CHEBI:15378"/>
        <dbReference type="ChEBI" id="CHEBI:18391"/>
        <dbReference type="ChEBI" id="CHEBI:30616"/>
        <dbReference type="ChEBI" id="CHEBI:58759"/>
        <dbReference type="ChEBI" id="CHEBI:456216"/>
        <dbReference type="EC" id="2.7.1.12"/>
    </reaction>
</comment>
<organism evidence="11 12">
    <name type="scientific">Actinokineospora auranticolor</name>
    <dbReference type="NCBI Taxonomy" id="155976"/>
    <lineage>
        <taxon>Bacteria</taxon>
        <taxon>Bacillati</taxon>
        <taxon>Actinomycetota</taxon>
        <taxon>Actinomycetes</taxon>
        <taxon>Pseudonocardiales</taxon>
        <taxon>Pseudonocardiaceae</taxon>
        <taxon>Actinokineospora</taxon>
    </lineage>
</organism>
<keyword evidence="5 10" id="KW-0547">Nucleotide-binding</keyword>
<comment type="caution">
    <text evidence="11">The sequence shown here is derived from an EMBL/GenBank/DDBJ whole genome shotgun (WGS) entry which is preliminary data.</text>
</comment>
<gene>
    <name evidence="11" type="ORF">CLV40_12841</name>
</gene>
<evidence type="ECO:0000256" key="9">
    <source>
        <dbReference type="ARBA" id="ARBA00048090"/>
    </source>
</evidence>
<evidence type="ECO:0000256" key="2">
    <source>
        <dbReference type="ARBA" id="ARBA00008420"/>
    </source>
</evidence>
<comment type="pathway">
    <text evidence="1">Carbohydrate acid metabolism.</text>
</comment>
<keyword evidence="7 10" id="KW-0067">ATP-binding</keyword>
<dbReference type="CDD" id="cd02021">
    <property type="entry name" value="GntK"/>
    <property type="match status" value="1"/>
</dbReference>
<evidence type="ECO:0000313" key="12">
    <source>
        <dbReference type="Proteomes" id="UP000239203"/>
    </source>
</evidence>
<dbReference type="InterPro" id="IPR027417">
    <property type="entry name" value="P-loop_NTPase"/>
</dbReference>
<evidence type="ECO:0000256" key="4">
    <source>
        <dbReference type="ARBA" id="ARBA00022679"/>
    </source>
</evidence>
<dbReference type="Proteomes" id="UP000239203">
    <property type="component" value="Unassembled WGS sequence"/>
</dbReference>
<dbReference type="Gene3D" id="3.40.50.300">
    <property type="entry name" value="P-loop containing nucleotide triphosphate hydrolases"/>
    <property type="match status" value="1"/>
</dbReference>
<dbReference type="PANTHER" id="PTHR43442">
    <property type="entry name" value="GLUCONOKINASE-RELATED"/>
    <property type="match status" value="1"/>
</dbReference>
<dbReference type="NCBIfam" id="TIGR01313">
    <property type="entry name" value="therm_gnt_kin"/>
    <property type="match status" value="1"/>
</dbReference>
<dbReference type="GO" id="GO:0019521">
    <property type="term" value="P:D-gluconate metabolic process"/>
    <property type="evidence" value="ECO:0007669"/>
    <property type="project" value="UniProtKB-KW"/>
</dbReference>
<dbReference type="OrthoDB" id="9795716at2"/>
<evidence type="ECO:0000256" key="5">
    <source>
        <dbReference type="ARBA" id="ARBA00022741"/>
    </source>
</evidence>
<proteinExistence type="inferred from homology"/>
<evidence type="ECO:0000256" key="1">
    <source>
        <dbReference type="ARBA" id="ARBA00004761"/>
    </source>
</evidence>
<sequence>MDTVVVVMGVSGSGKTTLAAGVAGALGVPLAEADEFHSAANIAKMRSGTPLTDEDRWPWLRAIGDWIRDRAATGGGVVTCSALKRAYRDLLRESSPHVFFVELDAPRALLADRMANRSGHFMPASLLDSQLAVLEPLDPAEPGVRLDATATPADLVEAALRAVPTGGNP</sequence>
<dbReference type="GO" id="GO:0046316">
    <property type="term" value="F:gluconokinase activity"/>
    <property type="evidence" value="ECO:0007669"/>
    <property type="project" value="UniProtKB-EC"/>
</dbReference>
<evidence type="ECO:0000313" key="11">
    <source>
        <dbReference type="EMBL" id="PPK63428.1"/>
    </source>
</evidence>
<dbReference type="PANTHER" id="PTHR43442:SF3">
    <property type="entry name" value="GLUCONOKINASE-RELATED"/>
    <property type="match status" value="1"/>
</dbReference>
<evidence type="ECO:0000256" key="8">
    <source>
        <dbReference type="ARBA" id="ARBA00023064"/>
    </source>
</evidence>
<dbReference type="Pfam" id="PF13671">
    <property type="entry name" value="AAA_33"/>
    <property type="match status" value="1"/>
</dbReference>
<dbReference type="SUPFAM" id="SSF52540">
    <property type="entry name" value="P-loop containing nucleoside triphosphate hydrolases"/>
    <property type="match status" value="1"/>
</dbReference>
<keyword evidence="8" id="KW-0311">Gluconate utilization</keyword>
<evidence type="ECO:0000256" key="3">
    <source>
        <dbReference type="ARBA" id="ARBA00012054"/>
    </source>
</evidence>